<dbReference type="Proteomes" id="UP001284601">
    <property type="component" value="Unassembled WGS sequence"/>
</dbReference>
<keyword evidence="3" id="KW-1185">Reference proteome</keyword>
<dbReference type="InterPro" id="IPR023393">
    <property type="entry name" value="START-like_dom_sf"/>
</dbReference>
<dbReference type="Pfam" id="PF03364">
    <property type="entry name" value="Polyketide_cyc"/>
    <property type="match status" value="1"/>
</dbReference>
<accession>A0ABU4HQX2</accession>
<dbReference type="RefSeq" id="WP_318597995.1">
    <property type="nucleotide sequence ID" value="NZ_JAWSTH010000037.1"/>
</dbReference>
<proteinExistence type="predicted"/>
<dbReference type="PANTHER" id="PTHR39683:SF4">
    <property type="entry name" value="COENZYME Q-BINDING PROTEIN COQ10 START DOMAIN-CONTAINING PROTEIN"/>
    <property type="match status" value="1"/>
</dbReference>
<comment type="caution">
    <text evidence="2">The sequence shown here is derived from an EMBL/GenBank/DDBJ whole genome shotgun (WGS) entry which is preliminary data.</text>
</comment>
<dbReference type="PANTHER" id="PTHR39683">
    <property type="entry name" value="CONSERVED PROTEIN TB16.3"/>
    <property type="match status" value="1"/>
</dbReference>
<protein>
    <submittedName>
        <fullName evidence="2">SRPBCC family protein</fullName>
    </submittedName>
</protein>
<name>A0ABU4HQX2_9ACTN</name>
<reference evidence="2 3" key="2">
    <citation type="submission" date="2023-10" db="EMBL/GenBank/DDBJ databases">
        <authorList>
            <person name="Han X.F."/>
        </authorList>
    </citation>
    <scope>NUCLEOTIDE SEQUENCE [LARGE SCALE GENOMIC DNA]</scope>
    <source>
        <strain evidence="2 3">KCTC 39840</strain>
    </source>
</reference>
<dbReference type="SUPFAM" id="SSF55961">
    <property type="entry name" value="Bet v1-like"/>
    <property type="match status" value="1"/>
</dbReference>
<dbReference type="EMBL" id="JAWSTH010000037">
    <property type="protein sequence ID" value="MDW5595662.1"/>
    <property type="molecule type" value="Genomic_DNA"/>
</dbReference>
<gene>
    <name evidence="2" type="ORF">R7226_15030</name>
</gene>
<dbReference type="Gene3D" id="3.30.530.20">
    <property type="match status" value="1"/>
</dbReference>
<evidence type="ECO:0000259" key="1">
    <source>
        <dbReference type="Pfam" id="PF03364"/>
    </source>
</evidence>
<dbReference type="InterPro" id="IPR005031">
    <property type="entry name" value="COQ10_START"/>
</dbReference>
<organism evidence="2 3">
    <name type="scientific">Conexibacter stalactiti</name>
    <dbReference type="NCBI Taxonomy" id="1940611"/>
    <lineage>
        <taxon>Bacteria</taxon>
        <taxon>Bacillati</taxon>
        <taxon>Actinomycetota</taxon>
        <taxon>Thermoleophilia</taxon>
        <taxon>Solirubrobacterales</taxon>
        <taxon>Conexibacteraceae</taxon>
        <taxon>Conexibacter</taxon>
    </lineage>
</organism>
<feature type="domain" description="Coenzyme Q-binding protein COQ10 START" evidence="1">
    <location>
        <begin position="11"/>
        <end position="122"/>
    </location>
</feature>
<evidence type="ECO:0000313" key="3">
    <source>
        <dbReference type="Proteomes" id="UP001284601"/>
    </source>
</evidence>
<sequence length="148" mass="16565">MSLSGEHTVEIAAPRERCYAIAADLERAPEWQTSLVSVDVLERDGDGRPTLVETVSDAKVKTVKSRLRFSYAPPQRIDTEQEKGDVKALSGRWTFEEIDAGRTRATYALEVDPGRMLGMLLRGPAVDRVREILIVQAAEELKVRAEQR</sequence>
<evidence type="ECO:0000313" key="2">
    <source>
        <dbReference type="EMBL" id="MDW5595662.1"/>
    </source>
</evidence>
<reference evidence="3" key="1">
    <citation type="submission" date="2023-07" db="EMBL/GenBank/DDBJ databases">
        <title>Conexibacter stalactiti sp. nov., isolated from stalactites in a lava cave and emended description of the genus Conexibacter.</title>
        <authorList>
            <person name="Lee S.D."/>
        </authorList>
    </citation>
    <scope>NUCLEOTIDE SEQUENCE [LARGE SCALE GENOMIC DNA]</scope>
    <source>
        <strain evidence="3">KCTC 39840</strain>
    </source>
</reference>